<comment type="subcellular location">
    <subcellularLocation>
        <location evidence="12">Cell membrane</location>
        <topology evidence="12">Multi-pass membrane protein</topology>
    </subcellularLocation>
    <subcellularLocation>
        <location evidence="1">Membrane</location>
        <topology evidence="1">Multi-pass membrane protein</topology>
    </subcellularLocation>
</comment>
<feature type="region of interest" description="Disordered" evidence="13">
    <location>
        <begin position="1"/>
        <end position="69"/>
    </location>
</feature>
<reference evidence="16" key="1">
    <citation type="submission" date="2022-02" db="EMBL/GenBank/DDBJ databases">
        <authorList>
            <person name="Lee M."/>
            <person name="Kim S.-J."/>
            <person name="Jung M.-Y."/>
        </authorList>
    </citation>
    <scope>NUCLEOTIDE SEQUENCE</scope>
    <source>
        <strain evidence="16">JHP9</strain>
    </source>
</reference>
<keyword evidence="3 12" id="KW-0813">Transport</keyword>
<sequence length="698" mass="74057">MADEPAHTPAPSELGAPSSPAADPHGTAAPPGPAPAPGADDAPAAPSHTGRALRGLRPRRAKVLGPDGRPRRREPVLALMLGATGVVFGDIGTSPLYSLQTVFSVHHNAVAPTEQDVLGVISMVLWCLIVIVTVTYVGIILRADNQGEGGILSLANLIQRKLGMRSAQASAALLLAMIGAALFYGDSLITPAISVLSAFEGLEVVNPALHTWVVPAAVVVLSALFLVQRWGTGAIGAAFGPIMVVWFLVLAVMGLPQVIANPSILRAVSPSYAIAFAMDRPMVAYIAMGAVVLAITGAEALYADMGHFGRRPIALAWLCLILPSLLLNYFGQGAMILANPAAIDNPFFHMAPAWARIPLIALAAMATVIASQAVISGAFSVSRQATRLKLLPRLKVRQTSKEHGGQIYLPLINGILFAGVLVLVIAFRSSESLASAYGLSVTGTLLLELSLFLLLALRVWHWAWWKVAALAVVAGGLELALFGANVVKIASGGWLPIVIALVVLLVMLTWRKGARIVFGRRREMEGPIDEFVRSVGAGCVQRVPGVAVYPHGDPATVPLALGSNLRFNHVVHESIVIITIAHMGVPHVRHDARVEVSDLGDPDDGIVHVSYRVGFNDSQDIPAALRLAAGRTPELEIDPAEAVYFLSVFRLEAGGSDRFMPGWQKRLFRALEKLSANRTQVLHLPPERTVVMGAESLV</sequence>
<dbReference type="PANTHER" id="PTHR30540">
    <property type="entry name" value="OSMOTIC STRESS POTASSIUM TRANSPORTER"/>
    <property type="match status" value="1"/>
</dbReference>
<dbReference type="InterPro" id="IPR053951">
    <property type="entry name" value="K_trans_N"/>
</dbReference>
<accession>A0ABT0R0U0</accession>
<dbReference type="RefSeq" id="WP_249737625.1">
    <property type="nucleotide sequence ID" value="NZ_JAKNCJ010000004.1"/>
</dbReference>
<evidence type="ECO:0000256" key="9">
    <source>
        <dbReference type="ARBA" id="ARBA00022989"/>
    </source>
</evidence>
<dbReference type="Proteomes" id="UP001203761">
    <property type="component" value="Unassembled WGS sequence"/>
</dbReference>
<feature type="transmembrane region" description="Helical" evidence="12">
    <location>
        <begin position="357"/>
        <end position="381"/>
    </location>
</feature>
<feature type="transmembrane region" description="Helical" evidence="12">
    <location>
        <begin position="117"/>
        <end position="141"/>
    </location>
</feature>
<keyword evidence="10 12" id="KW-0406">Ion transport</keyword>
<keyword evidence="7 12" id="KW-0769">Symport</keyword>
<dbReference type="Pfam" id="PF02705">
    <property type="entry name" value="K_trans"/>
    <property type="match status" value="1"/>
</dbReference>
<dbReference type="PANTHER" id="PTHR30540:SF79">
    <property type="entry name" value="LOW AFFINITY POTASSIUM TRANSPORT SYSTEM PROTEIN KUP"/>
    <property type="match status" value="1"/>
</dbReference>
<evidence type="ECO:0000256" key="8">
    <source>
        <dbReference type="ARBA" id="ARBA00022958"/>
    </source>
</evidence>
<keyword evidence="17" id="KW-1185">Reference proteome</keyword>
<keyword evidence="11 12" id="KW-0472">Membrane</keyword>
<feature type="transmembrane region" description="Helical" evidence="12">
    <location>
        <begin position="314"/>
        <end position="337"/>
    </location>
</feature>
<comment type="caution">
    <text evidence="16">The sequence shown here is derived from an EMBL/GenBank/DDBJ whole genome shotgun (WGS) entry which is preliminary data.</text>
</comment>
<feature type="transmembrane region" description="Helical" evidence="12">
    <location>
        <begin position="76"/>
        <end position="97"/>
    </location>
</feature>
<feature type="transmembrane region" description="Helical" evidence="12">
    <location>
        <begin position="433"/>
        <end position="455"/>
    </location>
</feature>
<dbReference type="InterPro" id="IPR003855">
    <property type="entry name" value="K+_transporter"/>
</dbReference>
<keyword evidence="5 12" id="KW-0633">Potassium transport</keyword>
<protein>
    <recommendedName>
        <fullName evidence="12">Probable potassium transport system protein Kup</fullName>
    </recommendedName>
</protein>
<keyword evidence="9 12" id="KW-1133">Transmembrane helix</keyword>
<name>A0ABT0R0U0_9MICO</name>
<evidence type="ECO:0000256" key="3">
    <source>
        <dbReference type="ARBA" id="ARBA00022448"/>
    </source>
</evidence>
<evidence type="ECO:0000259" key="14">
    <source>
        <dbReference type="Pfam" id="PF02705"/>
    </source>
</evidence>
<keyword evidence="4 12" id="KW-1003">Cell membrane</keyword>
<evidence type="ECO:0000256" key="2">
    <source>
        <dbReference type="ARBA" id="ARBA00007019"/>
    </source>
</evidence>
<dbReference type="InterPro" id="IPR023051">
    <property type="entry name" value="Kup"/>
</dbReference>
<evidence type="ECO:0000256" key="11">
    <source>
        <dbReference type="ARBA" id="ARBA00023136"/>
    </source>
</evidence>
<feature type="transmembrane region" description="Helical" evidence="12">
    <location>
        <begin position="467"/>
        <end position="487"/>
    </location>
</feature>
<proteinExistence type="inferred from homology"/>
<evidence type="ECO:0000256" key="12">
    <source>
        <dbReference type="HAMAP-Rule" id="MF_01522"/>
    </source>
</evidence>
<comment type="function">
    <text evidence="12">Transport of potassium into the cell. Likely operates as a K(+):H(+) symporter.</text>
</comment>
<evidence type="ECO:0000256" key="4">
    <source>
        <dbReference type="ARBA" id="ARBA00022475"/>
    </source>
</evidence>
<evidence type="ECO:0000256" key="5">
    <source>
        <dbReference type="ARBA" id="ARBA00022538"/>
    </source>
</evidence>
<feature type="compositionally biased region" description="Low complexity" evidence="13">
    <location>
        <begin position="37"/>
        <end position="53"/>
    </location>
</feature>
<evidence type="ECO:0000256" key="1">
    <source>
        <dbReference type="ARBA" id="ARBA00004141"/>
    </source>
</evidence>
<feature type="transmembrane region" description="Helical" evidence="12">
    <location>
        <begin position="493"/>
        <end position="510"/>
    </location>
</feature>
<gene>
    <name evidence="12" type="primary">kup</name>
    <name evidence="16" type="ORF">Bequi_09100</name>
</gene>
<evidence type="ECO:0000313" key="17">
    <source>
        <dbReference type="Proteomes" id="UP001203761"/>
    </source>
</evidence>
<feature type="transmembrane region" description="Helical" evidence="12">
    <location>
        <begin position="407"/>
        <end position="427"/>
    </location>
</feature>
<evidence type="ECO:0000313" key="16">
    <source>
        <dbReference type="EMBL" id="MCL6423539.1"/>
    </source>
</evidence>
<feature type="transmembrane region" description="Helical" evidence="12">
    <location>
        <begin position="234"/>
        <end position="255"/>
    </location>
</feature>
<feature type="domain" description="K+ potassium transporter C-terminal" evidence="15">
    <location>
        <begin position="544"/>
        <end position="694"/>
    </location>
</feature>
<comment type="similarity">
    <text evidence="2 12">Belongs to the HAK/KUP transporter (TC 2.A.72) family.</text>
</comment>
<evidence type="ECO:0000256" key="7">
    <source>
        <dbReference type="ARBA" id="ARBA00022847"/>
    </source>
</evidence>
<keyword evidence="6 12" id="KW-0812">Transmembrane</keyword>
<evidence type="ECO:0000256" key="10">
    <source>
        <dbReference type="ARBA" id="ARBA00023065"/>
    </source>
</evidence>
<feature type="transmembrane region" description="Helical" evidence="12">
    <location>
        <begin position="204"/>
        <end position="227"/>
    </location>
</feature>
<feature type="compositionally biased region" description="Low complexity" evidence="13">
    <location>
        <begin position="20"/>
        <end position="29"/>
    </location>
</feature>
<dbReference type="Pfam" id="PF22776">
    <property type="entry name" value="K_trans_C"/>
    <property type="match status" value="1"/>
</dbReference>
<comment type="catalytic activity">
    <reaction evidence="12">
        <text>K(+)(in) + H(+)(in) = K(+)(out) + H(+)(out)</text>
        <dbReference type="Rhea" id="RHEA:28490"/>
        <dbReference type="ChEBI" id="CHEBI:15378"/>
        <dbReference type="ChEBI" id="CHEBI:29103"/>
    </reaction>
</comment>
<organism evidence="16 17">
    <name type="scientific">Brachybacterium equifaecis</name>
    <dbReference type="NCBI Taxonomy" id="2910770"/>
    <lineage>
        <taxon>Bacteria</taxon>
        <taxon>Bacillati</taxon>
        <taxon>Actinomycetota</taxon>
        <taxon>Actinomycetes</taxon>
        <taxon>Micrococcales</taxon>
        <taxon>Dermabacteraceae</taxon>
        <taxon>Brachybacterium</taxon>
    </lineage>
</organism>
<evidence type="ECO:0000256" key="13">
    <source>
        <dbReference type="SAM" id="MobiDB-lite"/>
    </source>
</evidence>
<feature type="domain" description="K+ potassium transporter integral membrane" evidence="14">
    <location>
        <begin position="79"/>
        <end position="533"/>
    </location>
</feature>
<dbReference type="InterPro" id="IPR053952">
    <property type="entry name" value="K_trans_C"/>
</dbReference>
<keyword evidence="8 12" id="KW-0630">Potassium</keyword>
<dbReference type="HAMAP" id="MF_01522">
    <property type="entry name" value="Kup"/>
    <property type="match status" value="1"/>
</dbReference>
<evidence type="ECO:0000259" key="15">
    <source>
        <dbReference type="Pfam" id="PF22776"/>
    </source>
</evidence>
<dbReference type="EMBL" id="JAKNCJ010000004">
    <property type="protein sequence ID" value="MCL6423539.1"/>
    <property type="molecule type" value="Genomic_DNA"/>
</dbReference>
<evidence type="ECO:0000256" key="6">
    <source>
        <dbReference type="ARBA" id="ARBA00022692"/>
    </source>
</evidence>
<feature type="transmembrane region" description="Helical" evidence="12">
    <location>
        <begin position="282"/>
        <end position="302"/>
    </location>
</feature>
<feature type="transmembrane region" description="Helical" evidence="12">
    <location>
        <begin position="162"/>
        <end position="184"/>
    </location>
</feature>